<evidence type="ECO:0000256" key="3">
    <source>
        <dbReference type="ARBA" id="ARBA00006576"/>
    </source>
</evidence>
<feature type="binding site" evidence="11">
    <location>
        <position position="108"/>
    </location>
    <ligand>
        <name>Zn(2+)</name>
        <dbReference type="ChEBI" id="CHEBI:29105"/>
        <note>catalytic</note>
    </ligand>
</feature>
<keyword evidence="5 11" id="KW-0479">Metal-binding</keyword>
<dbReference type="InterPro" id="IPR002125">
    <property type="entry name" value="CMP_dCMP_dom"/>
</dbReference>
<keyword evidence="15" id="KW-1185">Reference proteome</keyword>
<dbReference type="Pfam" id="PF00383">
    <property type="entry name" value="dCMP_cyt_deam_1"/>
    <property type="match status" value="1"/>
</dbReference>
<dbReference type="GO" id="GO:0072527">
    <property type="term" value="P:pyrimidine-containing compound metabolic process"/>
    <property type="evidence" value="ECO:0007669"/>
    <property type="project" value="UniProtKB-ARBA"/>
</dbReference>
<dbReference type="GO" id="GO:0005829">
    <property type="term" value="C:cytosol"/>
    <property type="evidence" value="ECO:0007669"/>
    <property type="project" value="TreeGrafter"/>
</dbReference>
<organism evidence="14 15">
    <name type="scientific">Polypedilum vanderplanki</name>
    <name type="common">Sleeping chironomid midge</name>
    <dbReference type="NCBI Taxonomy" id="319348"/>
    <lineage>
        <taxon>Eukaryota</taxon>
        <taxon>Metazoa</taxon>
        <taxon>Ecdysozoa</taxon>
        <taxon>Arthropoda</taxon>
        <taxon>Hexapoda</taxon>
        <taxon>Insecta</taxon>
        <taxon>Pterygota</taxon>
        <taxon>Neoptera</taxon>
        <taxon>Endopterygota</taxon>
        <taxon>Diptera</taxon>
        <taxon>Nematocera</taxon>
        <taxon>Chironomoidea</taxon>
        <taxon>Chironomidae</taxon>
        <taxon>Chironominae</taxon>
        <taxon>Polypedilum</taxon>
        <taxon>Polypedilum</taxon>
    </lineage>
</organism>
<dbReference type="PROSITE" id="PS51747">
    <property type="entry name" value="CYT_DCMP_DEAMINASES_2"/>
    <property type="match status" value="1"/>
</dbReference>
<dbReference type="InterPro" id="IPR050202">
    <property type="entry name" value="Cyt/Deoxycyt_deaminase"/>
</dbReference>
<feature type="binding site" evidence="11">
    <location>
        <position position="105"/>
    </location>
    <ligand>
        <name>Zn(2+)</name>
        <dbReference type="ChEBI" id="CHEBI:29105"/>
        <note>catalytic</note>
    </ligand>
</feature>
<dbReference type="SUPFAM" id="SSF53927">
    <property type="entry name" value="Cytidine deaminase-like"/>
    <property type="match status" value="1"/>
</dbReference>
<feature type="active site" description="Proton donor" evidence="10">
    <location>
        <position position="73"/>
    </location>
</feature>
<dbReference type="EC" id="3.5.4.5" evidence="4 12"/>
<feature type="binding site" evidence="11">
    <location>
        <position position="71"/>
    </location>
    <ligand>
        <name>Zn(2+)</name>
        <dbReference type="ChEBI" id="CHEBI:29105"/>
        <note>catalytic</note>
    </ligand>
</feature>
<dbReference type="FunFam" id="3.40.140.10:FF:000008">
    <property type="entry name" value="Cytidine deaminase"/>
    <property type="match status" value="1"/>
</dbReference>
<evidence type="ECO:0000256" key="10">
    <source>
        <dbReference type="PIRSR" id="PIRSR606262-1"/>
    </source>
</evidence>
<dbReference type="AlphaFoldDB" id="A0A9J6CQR2"/>
<dbReference type="EMBL" id="JADBJN010000001">
    <property type="protein sequence ID" value="KAG5684215.1"/>
    <property type="molecule type" value="Genomic_DNA"/>
</dbReference>
<dbReference type="InterPro" id="IPR006262">
    <property type="entry name" value="Cyt_deam_tetra"/>
</dbReference>
<name>A0A9J6CQR2_POLVA</name>
<dbReference type="CDD" id="cd01283">
    <property type="entry name" value="cytidine_deaminase"/>
    <property type="match status" value="1"/>
</dbReference>
<feature type="domain" description="CMP/dCMP-type deaminase" evidence="13">
    <location>
        <begin position="19"/>
        <end position="148"/>
    </location>
</feature>
<dbReference type="GO" id="GO:0042802">
    <property type="term" value="F:identical protein binding"/>
    <property type="evidence" value="ECO:0007669"/>
    <property type="project" value="UniProtKB-ARBA"/>
</dbReference>
<evidence type="ECO:0000256" key="4">
    <source>
        <dbReference type="ARBA" id="ARBA00012783"/>
    </source>
</evidence>
<reference evidence="14" key="1">
    <citation type="submission" date="2021-03" db="EMBL/GenBank/DDBJ databases">
        <title>Chromosome level genome of the anhydrobiotic midge Polypedilum vanderplanki.</title>
        <authorList>
            <person name="Yoshida Y."/>
            <person name="Kikawada T."/>
            <person name="Gusev O."/>
        </authorList>
    </citation>
    <scope>NUCLEOTIDE SEQUENCE</scope>
    <source>
        <strain evidence="14">NIAS01</strain>
        <tissue evidence="14">Whole body or cell culture</tissue>
    </source>
</reference>
<proteinExistence type="inferred from homology"/>
<dbReference type="OrthoDB" id="414540at2759"/>
<comment type="catalytic activity">
    <reaction evidence="12">
        <text>2'-deoxycytidine + H2O + H(+) = 2'-deoxyuridine + NH4(+)</text>
        <dbReference type="Rhea" id="RHEA:13433"/>
        <dbReference type="ChEBI" id="CHEBI:15377"/>
        <dbReference type="ChEBI" id="CHEBI:15378"/>
        <dbReference type="ChEBI" id="CHEBI:15698"/>
        <dbReference type="ChEBI" id="CHEBI:16450"/>
        <dbReference type="ChEBI" id="CHEBI:28938"/>
        <dbReference type="EC" id="3.5.4.5"/>
    </reaction>
</comment>
<dbReference type="GO" id="GO:0008270">
    <property type="term" value="F:zinc ion binding"/>
    <property type="evidence" value="ECO:0007669"/>
    <property type="project" value="UniProtKB-UniRule"/>
</dbReference>
<keyword evidence="6 12" id="KW-0378">Hydrolase</keyword>
<comment type="function">
    <text evidence="2 12">This enzyme scavenges exogenous and endogenous cytidine and 2'-deoxycytidine for UMP synthesis.</text>
</comment>
<evidence type="ECO:0000256" key="8">
    <source>
        <dbReference type="ARBA" id="ARBA00032005"/>
    </source>
</evidence>
<evidence type="ECO:0000256" key="9">
    <source>
        <dbReference type="ARBA" id="ARBA00049558"/>
    </source>
</evidence>
<dbReference type="GO" id="GO:0055086">
    <property type="term" value="P:nucleobase-containing small molecule metabolic process"/>
    <property type="evidence" value="ECO:0007669"/>
    <property type="project" value="UniProtKB-ARBA"/>
</dbReference>
<accession>A0A9J6CQR2</accession>
<dbReference type="NCBIfam" id="TIGR01354">
    <property type="entry name" value="cyt_deam_tetra"/>
    <property type="match status" value="1"/>
</dbReference>
<evidence type="ECO:0000259" key="13">
    <source>
        <dbReference type="PROSITE" id="PS51747"/>
    </source>
</evidence>
<evidence type="ECO:0000256" key="6">
    <source>
        <dbReference type="ARBA" id="ARBA00022801"/>
    </source>
</evidence>
<dbReference type="NCBIfam" id="NF004064">
    <property type="entry name" value="PRK05578.1"/>
    <property type="match status" value="1"/>
</dbReference>
<dbReference type="InterPro" id="IPR016192">
    <property type="entry name" value="APOBEC/CMP_deaminase_Zn-bd"/>
</dbReference>
<comment type="catalytic activity">
    <reaction evidence="9 12">
        <text>cytidine + H2O + H(+) = uridine + NH4(+)</text>
        <dbReference type="Rhea" id="RHEA:16069"/>
        <dbReference type="ChEBI" id="CHEBI:15377"/>
        <dbReference type="ChEBI" id="CHEBI:15378"/>
        <dbReference type="ChEBI" id="CHEBI:16704"/>
        <dbReference type="ChEBI" id="CHEBI:17562"/>
        <dbReference type="ChEBI" id="CHEBI:28938"/>
        <dbReference type="EC" id="3.5.4.5"/>
    </reaction>
</comment>
<evidence type="ECO:0000256" key="5">
    <source>
        <dbReference type="ARBA" id="ARBA00022723"/>
    </source>
</evidence>
<evidence type="ECO:0000313" key="15">
    <source>
        <dbReference type="Proteomes" id="UP001107558"/>
    </source>
</evidence>
<comment type="caution">
    <text evidence="14">The sequence shown here is derived from an EMBL/GenBank/DDBJ whole genome shotgun (WGS) entry which is preliminary data.</text>
</comment>
<dbReference type="Proteomes" id="UP001107558">
    <property type="component" value="Chromosome 1"/>
</dbReference>
<dbReference type="GO" id="GO:0004126">
    <property type="term" value="F:cytidine deaminase activity"/>
    <property type="evidence" value="ECO:0007669"/>
    <property type="project" value="UniProtKB-UniRule"/>
</dbReference>
<sequence>MEVNGTNHQKIVNIDDLDVGDQDLIRKAVEARNFAYCPYSNFAVGSALRTNTGEIFTGCNVENVAHSPGVCAERTAIVKAVSEGFTKFDAIAVVAYLENDFCTPCGVCRQALSEFASPDIKVFVAKPVAIRVLCTSVQELLPYRFSPDKLQKQL</sequence>
<evidence type="ECO:0000256" key="11">
    <source>
        <dbReference type="PIRSR" id="PIRSR606262-3"/>
    </source>
</evidence>
<dbReference type="Gene3D" id="3.40.140.10">
    <property type="entry name" value="Cytidine Deaminase, domain 2"/>
    <property type="match status" value="1"/>
</dbReference>
<evidence type="ECO:0000313" key="14">
    <source>
        <dbReference type="EMBL" id="KAG5684215.1"/>
    </source>
</evidence>
<evidence type="ECO:0000256" key="7">
    <source>
        <dbReference type="ARBA" id="ARBA00022833"/>
    </source>
</evidence>
<dbReference type="PANTHER" id="PTHR11644">
    <property type="entry name" value="CYTIDINE DEAMINASE"/>
    <property type="match status" value="1"/>
</dbReference>
<dbReference type="InterPro" id="IPR016193">
    <property type="entry name" value="Cytidine_deaminase-like"/>
</dbReference>
<gene>
    <name evidence="14" type="ORF">PVAND_013453</name>
</gene>
<evidence type="ECO:0000256" key="2">
    <source>
        <dbReference type="ARBA" id="ARBA00003949"/>
    </source>
</evidence>
<keyword evidence="7 11" id="KW-0862">Zinc</keyword>
<comment type="cofactor">
    <cofactor evidence="1 11 12">
        <name>Zn(2+)</name>
        <dbReference type="ChEBI" id="CHEBI:29105"/>
    </cofactor>
</comment>
<evidence type="ECO:0000256" key="1">
    <source>
        <dbReference type="ARBA" id="ARBA00001947"/>
    </source>
</evidence>
<evidence type="ECO:0000256" key="12">
    <source>
        <dbReference type="RuleBase" id="RU364006"/>
    </source>
</evidence>
<dbReference type="PANTHER" id="PTHR11644:SF2">
    <property type="entry name" value="CYTIDINE DEAMINASE"/>
    <property type="match status" value="1"/>
</dbReference>
<comment type="similarity">
    <text evidence="3 12">Belongs to the cytidine and deoxycytidylate deaminase family.</text>
</comment>
<protein>
    <recommendedName>
        <fullName evidence="4 12">Cytidine deaminase</fullName>
        <ecNumber evidence="4 12">3.5.4.5</ecNumber>
    </recommendedName>
    <alternativeName>
        <fullName evidence="8 12">Cytidine aminohydrolase</fullName>
    </alternativeName>
</protein>
<dbReference type="PROSITE" id="PS00903">
    <property type="entry name" value="CYT_DCMP_DEAMINASES_1"/>
    <property type="match status" value="1"/>
</dbReference>